<dbReference type="InterPro" id="IPR027417">
    <property type="entry name" value="P-loop_NTPase"/>
</dbReference>
<keyword evidence="4" id="KW-1185">Reference proteome</keyword>
<dbReference type="CDD" id="cd00063">
    <property type="entry name" value="FN3"/>
    <property type="match status" value="1"/>
</dbReference>
<sequence>MAQRPSSTGPYNSRGKNVTKPYAIDIGSDNIQLEWESENELEQGHCFEIYYKIHNEGRWVQYLSETPCKLTRILIENLQSETSYIFKIKIVSEKTEFEGPSSLMSDKITTKESAINNLLRTTKLICDTPINQYQLPLTENREARNELFKIRKYCIGDYADSIIDKTVLLVGATGSGKTTLVNAMVNHIAGVKWEDKARLVLIPSGDDGVGDQSQSVSQTRWITCYKIHPSQGTPCYIKHAITLVDTPGFGQTGGIKYDKEIVNQIECLFKDRNERGVRFIDAICFVVKAPDARLTSSQKNMFTTILSMFGNDIKENICTVITFADGQTPPVVQALKDLEENAIPYESYFTVNNSALYAENTSDHFHCQTSKIFWFLGQKSMQRFFEHMQNLTTKSLSLTTEVLILRRSTDALIKQMQDIMERGLAKMDSLQQEIDIYEIQKKKFRNNVDFTYEIEEIEVQKIDTTEKGEYSLNCTRCKYSCHENCTCNTSKEQCISMEADGTCRNCPLECDMMYHEKETYHFRNNYIKSTKTFNDEKRSYKEATQCIQTQIEVISKLHSEMSEAENTLSMCLSVVTHKINKLKLMALLKNPMSVEDYLEMLIQRERLGKKIGFDRRIAILKRQTIRHN</sequence>
<evidence type="ECO:0000256" key="1">
    <source>
        <dbReference type="SAM" id="Coils"/>
    </source>
</evidence>
<dbReference type="CDD" id="cd00882">
    <property type="entry name" value="Ras_like_GTPase"/>
    <property type="match status" value="1"/>
</dbReference>
<dbReference type="Proteomes" id="UP000596742">
    <property type="component" value="Unassembled WGS sequence"/>
</dbReference>
<accession>A0A8B6DKD9</accession>
<evidence type="ECO:0000259" key="2">
    <source>
        <dbReference type="PROSITE" id="PS50853"/>
    </source>
</evidence>
<dbReference type="SUPFAM" id="SSF49265">
    <property type="entry name" value="Fibronectin type III"/>
    <property type="match status" value="1"/>
</dbReference>
<dbReference type="Gene3D" id="2.60.40.10">
    <property type="entry name" value="Immunoglobulins"/>
    <property type="match status" value="1"/>
</dbReference>
<dbReference type="InterPro" id="IPR003961">
    <property type="entry name" value="FN3_dom"/>
</dbReference>
<dbReference type="InterPro" id="IPR036116">
    <property type="entry name" value="FN3_sf"/>
</dbReference>
<dbReference type="InterPro" id="IPR013783">
    <property type="entry name" value="Ig-like_fold"/>
</dbReference>
<reference evidence="3" key="1">
    <citation type="submission" date="2018-11" db="EMBL/GenBank/DDBJ databases">
        <authorList>
            <person name="Alioto T."/>
            <person name="Alioto T."/>
        </authorList>
    </citation>
    <scope>NUCLEOTIDE SEQUENCE</scope>
</reference>
<evidence type="ECO:0000313" key="3">
    <source>
        <dbReference type="EMBL" id="VDI20377.1"/>
    </source>
</evidence>
<gene>
    <name evidence="3" type="ORF">MGAL_10B017299</name>
</gene>
<evidence type="ECO:0000313" key="4">
    <source>
        <dbReference type="Proteomes" id="UP000596742"/>
    </source>
</evidence>
<feature type="coiled-coil region" evidence="1">
    <location>
        <begin position="413"/>
        <end position="447"/>
    </location>
</feature>
<dbReference type="AlphaFoldDB" id="A0A8B6DKD9"/>
<comment type="caution">
    <text evidence="3">The sequence shown here is derived from an EMBL/GenBank/DDBJ whole genome shotgun (WGS) entry which is preliminary data.</text>
</comment>
<name>A0A8B6DKD9_MYTGA</name>
<dbReference type="EMBL" id="UYJE01003580">
    <property type="protein sequence ID" value="VDI20377.1"/>
    <property type="molecule type" value="Genomic_DNA"/>
</dbReference>
<dbReference type="InterPro" id="IPR006073">
    <property type="entry name" value="GTP-bd"/>
</dbReference>
<protein>
    <recommendedName>
        <fullName evidence="2">Fibronectin type-III domain-containing protein</fullName>
    </recommendedName>
</protein>
<dbReference type="SUPFAM" id="SSF52540">
    <property type="entry name" value="P-loop containing nucleoside triphosphate hydrolases"/>
    <property type="match status" value="2"/>
</dbReference>
<feature type="domain" description="Fibronectin type-III" evidence="2">
    <location>
        <begin position="17"/>
        <end position="113"/>
    </location>
</feature>
<dbReference type="PANTHER" id="PTHR32046:SF14">
    <property type="match status" value="1"/>
</dbReference>
<dbReference type="GO" id="GO:0005525">
    <property type="term" value="F:GTP binding"/>
    <property type="evidence" value="ECO:0007669"/>
    <property type="project" value="InterPro"/>
</dbReference>
<organism evidence="3 4">
    <name type="scientific">Mytilus galloprovincialis</name>
    <name type="common">Mediterranean mussel</name>
    <dbReference type="NCBI Taxonomy" id="29158"/>
    <lineage>
        <taxon>Eukaryota</taxon>
        <taxon>Metazoa</taxon>
        <taxon>Spiralia</taxon>
        <taxon>Lophotrochozoa</taxon>
        <taxon>Mollusca</taxon>
        <taxon>Bivalvia</taxon>
        <taxon>Autobranchia</taxon>
        <taxon>Pteriomorphia</taxon>
        <taxon>Mytilida</taxon>
        <taxon>Mytiloidea</taxon>
        <taxon>Mytilidae</taxon>
        <taxon>Mytilinae</taxon>
        <taxon>Mytilus</taxon>
    </lineage>
</organism>
<dbReference type="OrthoDB" id="6103492at2759"/>
<dbReference type="PROSITE" id="PS50853">
    <property type="entry name" value="FN3"/>
    <property type="match status" value="1"/>
</dbReference>
<keyword evidence="1" id="KW-0175">Coiled coil</keyword>
<proteinExistence type="predicted"/>
<dbReference type="Gene3D" id="3.40.50.300">
    <property type="entry name" value="P-loop containing nucleotide triphosphate hydrolases"/>
    <property type="match status" value="1"/>
</dbReference>
<dbReference type="PANTHER" id="PTHR32046">
    <property type="entry name" value="G DOMAIN-CONTAINING PROTEIN"/>
    <property type="match status" value="1"/>
</dbReference>
<dbReference type="Pfam" id="PF01926">
    <property type="entry name" value="MMR_HSR1"/>
    <property type="match status" value="1"/>
</dbReference>